<dbReference type="InterPro" id="IPR046341">
    <property type="entry name" value="SET_dom_sf"/>
</dbReference>
<evidence type="ECO:0008006" key="5">
    <source>
        <dbReference type="Google" id="ProtNLM"/>
    </source>
</evidence>
<dbReference type="GeneID" id="66057309"/>
<feature type="region of interest" description="Disordered" evidence="1">
    <location>
        <begin position="562"/>
        <end position="597"/>
    </location>
</feature>
<dbReference type="PROSITE" id="PS51257">
    <property type="entry name" value="PROKAR_LIPOPROTEIN"/>
    <property type="match status" value="1"/>
</dbReference>
<proteinExistence type="predicted"/>
<evidence type="ECO:0000313" key="3">
    <source>
        <dbReference type="EMBL" id="PNW69701.1"/>
    </source>
</evidence>
<dbReference type="PANTHER" id="PTHR13271:SF154">
    <property type="entry name" value="GRIP DOMAIN-CONTAINING PROTEIN"/>
    <property type="match status" value="1"/>
</dbReference>
<dbReference type="RefSeq" id="XP_042914127.1">
    <property type="nucleotide sequence ID" value="XM_043072955.1"/>
</dbReference>
<feature type="region of interest" description="Disordered" evidence="1">
    <location>
        <begin position="434"/>
        <end position="463"/>
    </location>
</feature>
<dbReference type="SUPFAM" id="SSF82199">
    <property type="entry name" value="SET domain"/>
    <property type="match status" value="2"/>
</dbReference>
<dbReference type="EMBL" id="KZ454951">
    <property type="protein sequence ID" value="PNW69701.1"/>
    <property type="molecule type" value="Genomic_DNA"/>
</dbReference>
<dbReference type="AlphaFoldDB" id="A0A2K3CN37"/>
<feature type="signal peptide" evidence="2">
    <location>
        <begin position="1"/>
        <end position="23"/>
    </location>
</feature>
<dbReference type="PANTHER" id="PTHR13271">
    <property type="entry name" value="UNCHARACTERIZED PUTATIVE METHYLTRANSFERASE"/>
    <property type="match status" value="1"/>
</dbReference>
<feature type="compositionally biased region" description="Gly residues" evidence="1">
    <location>
        <begin position="436"/>
        <end position="448"/>
    </location>
</feature>
<dbReference type="InterPro" id="IPR050600">
    <property type="entry name" value="SETD3_SETD6_MTase"/>
</dbReference>
<name>A0A2K3CN37_CHLRE</name>
<keyword evidence="4" id="KW-1185">Reference proteome</keyword>
<dbReference type="OrthoDB" id="549804at2759"/>
<evidence type="ECO:0000313" key="4">
    <source>
        <dbReference type="Proteomes" id="UP000006906"/>
    </source>
</evidence>
<feature type="region of interest" description="Disordered" evidence="1">
    <location>
        <begin position="235"/>
        <end position="257"/>
    </location>
</feature>
<dbReference type="GO" id="GO:0016279">
    <property type="term" value="F:protein-lysine N-methyltransferase activity"/>
    <property type="evidence" value="ECO:0000318"/>
    <property type="project" value="GO_Central"/>
</dbReference>
<evidence type="ECO:0000256" key="2">
    <source>
        <dbReference type="SAM" id="SignalP"/>
    </source>
</evidence>
<feature type="region of interest" description="Disordered" evidence="1">
    <location>
        <begin position="485"/>
        <end position="519"/>
    </location>
</feature>
<dbReference type="CDD" id="cd10527">
    <property type="entry name" value="SET_LSMT"/>
    <property type="match status" value="1"/>
</dbReference>
<sequence length="630" mass="64348">MKALNVLAWLFGILACCTCSCLGASPANPLTRSDATPEEQALINWLQGLGADVGVAVRRDTTTGVRGLAAASRRRAGDVLVRVPLAAALALGTAEQTAPELAIQMLRERHRTRPRYGPYFDVLPPPPPPDEEGQWEDARAVAPGEEGLQRGVASGGGWQPSCVEEFPAEAVEALAGSDLRSLATAKREWMRQVWAGEGEAAAALRLPLARAVPRRRVSLAEFAWATCMVTSRSIAGPPAAVGSTASSTGTGTGTSSQPATMLLIPLIDLANHCTLGSSGANRSSSSGISSTAHGSGTTTSDGSSSTDGDGSSRGSSRGRSGDVQGRSTPDVLRFRTEGGAAGSLGSGTAGRVVLELVAGQDLEAGQEVCISYGDLRPDESLLYYGFLPPIEAAAAVAVAEAAAEAAAPGGGDDTAEAFGRQQCSAAAGESVAAALPGGGSSSGGGGSSSSGREGSCEWDGGADPALRPGLQLLPLAAVDEAQYDSAARPGKGSYSRLGMQDEGADEGQGEEGAASRGLQRVEAVEAEAKRLKARLAEVVAKAAAAWAGPAAGCPRLRPAAAATSSSCRTRRGGQQRSNSGTQEAHHHHQQQQQQQRDEAPVCLVARLNSVRAAALRAELDRLEGLLRAAI</sequence>
<accession>A0A2K3CN37</accession>
<dbReference type="Gene3D" id="3.90.1410.10">
    <property type="entry name" value="set domain protein methyltransferase, domain 1"/>
    <property type="match status" value="1"/>
</dbReference>
<gene>
    <name evidence="3" type="ORF">CHLRE_24g755797v5</name>
</gene>
<dbReference type="InParanoid" id="A0A2K3CN37"/>
<evidence type="ECO:0000256" key="1">
    <source>
        <dbReference type="SAM" id="MobiDB-lite"/>
    </source>
</evidence>
<feature type="compositionally biased region" description="Low complexity" evidence="1">
    <location>
        <begin position="280"/>
        <end position="327"/>
    </location>
</feature>
<reference evidence="3 4" key="1">
    <citation type="journal article" date="2007" name="Science">
        <title>The Chlamydomonas genome reveals the evolution of key animal and plant functions.</title>
        <authorList>
            <person name="Merchant S.S."/>
            <person name="Prochnik S.E."/>
            <person name="Vallon O."/>
            <person name="Harris E.H."/>
            <person name="Karpowicz S.J."/>
            <person name="Witman G.B."/>
            <person name="Terry A."/>
            <person name="Salamov A."/>
            <person name="Fritz-Laylin L.K."/>
            <person name="Marechal-Drouard L."/>
            <person name="Marshall W.F."/>
            <person name="Qu L.H."/>
            <person name="Nelson D.R."/>
            <person name="Sanderfoot A.A."/>
            <person name="Spalding M.H."/>
            <person name="Kapitonov V.V."/>
            <person name="Ren Q."/>
            <person name="Ferris P."/>
            <person name="Lindquist E."/>
            <person name="Shapiro H."/>
            <person name="Lucas S.M."/>
            <person name="Grimwood J."/>
            <person name="Schmutz J."/>
            <person name="Cardol P."/>
            <person name="Cerutti H."/>
            <person name="Chanfreau G."/>
            <person name="Chen C.L."/>
            <person name="Cognat V."/>
            <person name="Croft M.T."/>
            <person name="Dent R."/>
            <person name="Dutcher S."/>
            <person name="Fernandez E."/>
            <person name="Fukuzawa H."/>
            <person name="Gonzalez-Ballester D."/>
            <person name="Gonzalez-Halphen D."/>
            <person name="Hallmann A."/>
            <person name="Hanikenne M."/>
            <person name="Hippler M."/>
            <person name="Inwood W."/>
            <person name="Jabbari K."/>
            <person name="Kalanon M."/>
            <person name="Kuras R."/>
            <person name="Lefebvre P.A."/>
            <person name="Lemaire S.D."/>
            <person name="Lobanov A.V."/>
            <person name="Lohr M."/>
            <person name="Manuell A."/>
            <person name="Meier I."/>
            <person name="Mets L."/>
            <person name="Mittag M."/>
            <person name="Mittelmeier T."/>
            <person name="Moroney J.V."/>
            <person name="Moseley J."/>
            <person name="Napoli C."/>
            <person name="Nedelcu A.M."/>
            <person name="Niyogi K."/>
            <person name="Novoselov S.V."/>
            <person name="Paulsen I.T."/>
            <person name="Pazour G."/>
            <person name="Purton S."/>
            <person name="Ral J.P."/>
            <person name="Riano-Pachon D.M."/>
            <person name="Riekhof W."/>
            <person name="Rymarquis L."/>
            <person name="Schroda M."/>
            <person name="Stern D."/>
            <person name="Umen J."/>
            <person name="Willows R."/>
            <person name="Wilson N."/>
            <person name="Zimmer S.L."/>
            <person name="Allmer J."/>
            <person name="Balk J."/>
            <person name="Bisova K."/>
            <person name="Chen C.J."/>
            <person name="Elias M."/>
            <person name="Gendler K."/>
            <person name="Hauser C."/>
            <person name="Lamb M.R."/>
            <person name="Ledford H."/>
            <person name="Long J.C."/>
            <person name="Minagawa J."/>
            <person name="Page M.D."/>
            <person name="Pan J."/>
            <person name="Pootakham W."/>
            <person name="Roje S."/>
            <person name="Rose A."/>
            <person name="Stahlberg E."/>
            <person name="Terauchi A.M."/>
            <person name="Yang P."/>
            <person name="Ball S."/>
            <person name="Bowler C."/>
            <person name="Dieckmann C.L."/>
            <person name="Gladyshev V.N."/>
            <person name="Green P."/>
            <person name="Jorgensen R."/>
            <person name="Mayfield S."/>
            <person name="Mueller-Roeber B."/>
            <person name="Rajamani S."/>
            <person name="Sayre R.T."/>
            <person name="Brokstein P."/>
            <person name="Dubchak I."/>
            <person name="Goodstein D."/>
            <person name="Hornick L."/>
            <person name="Huang Y.W."/>
            <person name="Jhaveri J."/>
            <person name="Luo Y."/>
            <person name="Martinez D."/>
            <person name="Ngau W.C."/>
            <person name="Otillar B."/>
            <person name="Poliakov A."/>
            <person name="Porter A."/>
            <person name="Szajkowski L."/>
            <person name="Werner G."/>
            <person name="Zhou K."/>
            <person name="Grigoriev I.V."/>
            <person name="Rokhsar D.S."/>
            <person name="Grossman A.R."/>
        </authorList>
    </citation>
    <scope>NUCLEOTIDE SEQUENCE [LARGE SCALE GENOMIC DNA]</scope>
    <source>
        <strain evidence="4">CC-503</strain>
    </source>
</reference>
<feature type="region of interest" description="Disordered" evidence="1">
    <location>
        <begin position="280"/>
        <end position="329"/>
    </location>
</feature>
<dbReference type="KEGG" id="cre:CHLRE_24g755797v5"/>
<organism evidence="3 4">
    <name type="scientific">Chlamydomonas reinhardtii</name>
    <name type="common">Chlamydomonas smithii</name>
    <dbReference type="NCBI Taxonomy" id="3055"/>
    <lineage>
        <taxon>Eukaryota</taxon>
        <taxon>Viridiplantae</taxon>
        <taxon>Chlorophyta</taxon>
        <taxon>core chlorophytes</taxon>
        <taxon>Chlorophyceae</taxon>
        <taxon>CS clade</taxon>
        <taxon>Chlamydomonadales</taxon>
        <taxon>Chlamydomonadaceae</taxon>
        <taxon>Chlamydomonas</taxon>
    </lineage>
</organism>
<protein>
    <recommendedName>
        <fullName evidence="5">SET domain-containing protein</fullName>
    </recommendedName>
</protein>
<feature type="chain" id="PRO_5014428893" description="SET domain-containing protein" evidence="2">
    <location>
        <begin position="24"/>
        <end position="630"/>
    </location>
</feature>
<keyword evidence="2" id="KW-0732">Signal</keyword>
<dbReference type="Gramene" id="PNW69701">
    <property type="protein sequence ID" value="PNW69701"/>
    <property type="gene ID" value="CHLRE_24g755797v5"/>
</dbReference>
<dbReference type="Proteomes" id="UP000006906">
    <property type="component" value="Unassembled WGS sequence"/>
</dbReference>